<evidence type="ECO:0000256" key="7">
    <source>
        <dbReference type="ARBA" id="ARBA00023268"/>
    </source>
</evidence>
<feature type="domain" description="Beta-ketoacyl-[acyl-carrier-protein] synthase III C-terminal" evidence="10">
    <location>
        <begin position="240"/>
        <end position="328"/>
    </location>
</feature>
<dbReference type="InterPro" id="IPR013747">
    <property type="entry name" value="ACP_syn_III_C"/>
</dbReference>
<dbReference type="PANTHER" id="PTHR43091:SF1">
    <property type="entry name" value="BETA-KETOACYL-[ACYL-CARRIER-PROTEIN] SYNTHASE III, CHLOROPLASTIC"/>
    <property type="match status" value="1"/>
</dbReference>
<organism evidence="12 13">
    <name type="scientific">Halalkalibacter alkalisediminis</name>
    <dbReference type="NCBI Taxonomy" id="935616"/>
    <lineage>
        <taxon>Bacteria</taxon>
        <taxon>Bacillati</taxon>
        <taxon>Bacillota</taxon>
        <taxon>Bacilli</taxon>
        <taxon>Bacillales</taxon>
        <taxon>Bacillaceae</taxon>
        <taxon>Halalkalibacter</taxon>
    </lineage>
</organism>
<dbReference type="GO" id="GO:0033818">
    <property type="term" value="F:beta-ketoacyl-acyl-carrier-protein synthase III activity"/>
    <property type="evidence" value="ECO:0007669"/>
    <property type="project" value="UniProtKB-EC"/>
</dbReference>
<name>A0ABV6NC76_9BACI</name>
<feature type="region of interest" description="ACP-binding" evidence="9">
    <location>
        <begin position="256"/>
        <end position="260"/>
    </location>
</feature>
<keyword evidence="9" id="KW-0963">Cytoplasm</keyword>
<keyword evidence="5 9" id="KW-0443">Lipid metabolism</keyword>
<feature type="domain" description="Beta-ketoacyl-[acyl-carrier-protein] synthase III N-terminal" evidence="11">
    <location>
        <begin position="110"/>
        <end position="190"/>
    </location>
</feature>
<evidence type="ECO:0000256" key="6">
    <source>
        <dbReference type="ARBA" id="ARBA00023160"/>
    </source>
</evidence>
<gene>
    <name evidence="9" type="primary">fabH</name>
    <name evidence="12" type="ORF">ACFFH4_04900</name>
</gene>
<dbReference type="InterPro" id="IPR016039">
    <property type="entry name" value="Thiolase-like"/>
</dbReference>
<evidence type="ECO:0000256" key="8">
    <source>
        <dbReference type="ARBA" id="ARBA00023315"/>
    </source>
</evidence>
<feature type="active site" evidence="9">
    <location>
        <position position="285"/>
    </location>
</feature>
<protein>
    <recommendedName>
        <fullName evidence="9">Beta-ketoacyl-[acyl-carrier-protein] synthase III</fullName>
        <shortName evidence="9">Beta-ketoacyl-ACP synthase III</shortName>
        <shortName evidence="9">KAS III</shortName>
        <ecNumber evidence="9">2.3.1.180</ecNumber>
    </recommendedName>
    <alternativeName>
        <fullName evidence="9">3-oxoacyl-[acyl-carrier-protein] synthase 3</fullName>
    </alternativeName>
    <alternativeName>
        <fullName evidence="9">3-oxoacyl-[acyl-carrier-protein] synthase III</fullName>
    </alternativeName>
</protein>
<dbReference type="Pfam" id="PF08541">
    <property type="entry name" value="ACP_syn_III_C"/>
    <property type="match status" value="1"/>
</dbReference>
<keyword evidence="7 9" id="KW-0511">Multifunctional enzyme</keyword>
<evidence type="ECO:0000256" key="5">
    <source>
        <dbReference type="ARBA" id="ARBA00023098"/>
    </source>
</evidence>
<dbReference type="EC" id="2.3.1.180" evidence="9"/>
<keyword evidence="3 9" id="KW-0808">Transferase</keyword>
<dbReference type="CDD" id="cd00830">
    <property type="entry name" value="KAS_III"/>
    <property type="match status" value="1"/>
</dbReference>
<comment type="domain">
    <text evidence="9">The last Arg residue of the ACP-binding site is essential for the weak association between ACP/AcpP and FabH.</text>
</comment>
<comment type="function">
    <text evidence="9">Catalyzes the condensation reaction of fatty acid synthesis by the addition to an acyl acceptor of two carbons from malonyl-ACP. Catalyzes the first condensation reaction which initiates fatty acid synthesis and may therefore play a role in governing the total rate of fatty acid production. Possesses both acetoacetyl-ACP synthase and acetyl transacylase activities. Its substrate specificity determines the biosynthesis of branched-chain and/or straight-chain of fatty acids.</text>
</comment>
<dbReference type="PANTHER" id="PTHR43091">
    <property type="entry name" value="3-OXOACYL-[ACYL-CARRIER-PROTEIN] SYNTHASE"/>
    <property type="match status" value="1"/>
</dbReference>
<comment type="pathway">
    <text evidence="9">Lipid metabolism; fatty acid biosynthesis.</text>
</comment>
<accession>A0ABV6NC76</accession>
<comment type="subcellular location">
    <subcellularLocation>
        <location evidence="9">Cytoplasm</location>
    </subcellularLocation>
</comment>
<feature type="active site" evidence="9">
    <location>
        <position position="116"/>
    </location>
</feature>
<evidence type="ECO:0000256" key="3">
    <source>
        <dbReference type="ARBA" id="ARBA00022679"/>
    </source>
</evidence>
<dbReference type="Pfam" id="PF08545">
    <property type="entry name" value="ACP_syn_III"/>
    <property type="match status" value="1"/>
</dbReference>
<comment type="subunit">
    <text evidence="9">Homodimer.</text>
</comment>
<keyword evidence="2 9" id="KW-0444">Lipid biosynthesis</keyword>
<keyword evidence="13" id="KW-1185">Reference proteome</keyword>
<evidence type="ECO:0000313" key="13">
    <source>
        <dbReference type="Proteomes" id="UP001589833"/>
    </source>
</evidence>
<dbReference type="EMBL" id="JBHLTR010000004">
    <property type="protein sequence ID" value="MFC0558385.1"/>
    <property type="molecule type" value="Genomic_DNA"/>
</dbReference>
<evidence type="ECO:0000256" key="1">
    <source>
        <dbReference type="ARBA" id="ARBA00008642"/>
    </source>
</evidence>
<dbReference type="SUPFAM" id="SSF53901">
    <property type="entry name" value="Thiolase-like"/>
    <property type="match status" value="1"/>
</dbReference>
<dbReference type="Gene3D" id="3.40.47.10">
    <property type="match status" value="1"/>
</dbReference>
<sequence>MAKLGKAVISGAGAYVPSTIMTNQDLEKLMDTSHEWIATRTGIHERRVIDETENTSDLAYKASLLALEDARLEPKDIDFIIVATETPDHMFPPVATKLQTLLGCRTIGAYDVHSTCVGFISALQIAEQFTKIGKAKHVLIVGADALSKIVDYTDRSTAILFADGAGAFVISQGNDTDGEGIIDSAIHSDGQFYEDLYVSGGSSRARDNSDYNVPKIKMNGNKIFKLAVNAMSGSVKDLIKKNNLEYNDIDWLIPHQANQRIIDAVARNVEFPTEKVINNIKYYGNNSAATIPLAFTKARAEGKIQRGDRIVLTAFGGGLIWGSLLFQY</sequence>
<keyword evidence="8 9" id="KW-0012">Acyltransferase</keyword>
<reference evidence="12 13" key="1">
    <citation type="submission" date="2024-09" db="EMBL/GenBank/DDBJ databases">
        <authorList>
            <person name="Sun Q."/>
            <person name="Mori K."/>
        </authorList>
    </citation>
    <scope>NUCLEOTIDE SEQUENCE [LARGE SCALE GENOMIC DNA]</scope>
    <source>
        <strain evidence="12 13">NCAIM B.02301</strain>
    </source>
</reference>
<evidence type="ECO:0000313" key="12">
    <source>
        <dbReference type="EMBL" id="MFC0558385.1"/>
    </source>
</evidence>
<dbReference type="RefSeq" id="WP_273841339.1">
    <property type="nucleotide sequence ID" value="NZ_JAQQWT010000003.1"/>
</dbReference>
<evidence type="ECO:0000256" key="4">
    <source>
        <dbReference type="ARBA" id="ARBA00022832"/>
    </source>
</evidence>
<comment type="similarity">
    <text evidence="1 9">Belongs to the thiolase-like superfamily. FabH family.</text>
</comment>
<evidence type="ECO:0000256" key="2">
    <source>
        <dbReference type="ARBA" id="ARBA00022516"/>
    </source>
</evidence>
<keyword evidence="6 9" id="KW-0275">Fatty acid biosynthesis</keyword>
<keyword evidence="4 9" id="KW-0276">Fatty acid metabolism</keyword>
<dbReference type="HAMAP" id="MF_01815">
    <property type="entry name" value="FabH"/>
    <property type="match status" value="1"/>
</dbReference>
<dbReference type="InterPro" id="IPR004655">
    <property type="entry name" value="FabH"/>
</dbReference>
<comment type="caution">
    <text evidence="12">The sequence shown here is derived from an EMBL/GenBank/DDBJ whole genome shotgun (WGS) entry which is preliminary data.</text>
</comment>
<comment type="catalytic activity">
    <reaction evidence="9">
        <text>malonyl-[ACP] + acetyl-CoA + H(+) = 3-oxobutanoyl-[ACP] + CO2 + CoA</text>
        <dbReference type="Rhea" id="RHEA:12080"/>
        <dbReference type="Rhea" id="RHEA-COMP:9623"/>
        <dbReference type="Rhea" id="RHEA-COMP:9625"/>
        <dbReference type="ChEBI" id="CHEBI:15378"/>
        <dbReference type="ChEBI" id="CHEBI:16526"/>
        <dbReference type="ChEBI" id="CHEBI:57287"/>
        <dbReference type="ChEBI" id="CHEBI:57288"/>
        <dbReference type="ChEBI" id="CHEBI:78449"/>
        <dbReference type="ChEBI" id="CHEBI:78450"/>
        <dbReference type="EC" id="2.3.1.180"/>
    </reaction>
</comment>
<dbReference type="Proteomes" id="UP001589833">
    <property type="component" value="Unassembled WGS sequence"/>
</dbReference>
<evidence type="ECO:0000259" key="10">
    <source>
        <dbReference type="Pfam" id="PF08541"/>
    </source>
</evidence>
<dbReference type="NCBIfam" id="NF006829">
    <property type="entry name" value="PRK09352.1"/>
    <property type="match status" value="1"/>
</dbReference>
<proteinExistence type="inferred from homology"/>
<evidence type="ECO:0000259" key="11">
    <source>
        <dbReference type="Pfam" id="PF08545"/>
    </source>
</evidence>
<dbReference type="InterPro" id="IPR013751">
    <property type="entry name" value="ACP_syn_III_N"/>
</dbReference>
<feature type="active site" evidence="9">
    <location>
        <position position="255"/>
    </location>
</feature>
<dbReference type="NCBIfam" id="TIGR00747">
    <property type="entry name" value="fabH"/>
    <property type="match status" value="1"/>
</dbReference>
<evidence type="ECO:0000256" key="9">
    <source>
        <dbReference type="HAMAP-Rule" id="MF_01815"/>
    </source>
</evidence>